<dbReference type="PANTHER" id="PTHR31845">
    <property type="entry name" value="FINGER DOMAIN PROTEIN, PUTATIVE-RELATED"/>
    <property type="match status" value="1"/>
</dbReference>
<keyword evidence="3" id="KW-0238">DNA-binding</keyword>
<reference evidence="7 8" key="1">
    <citation type="journal article" date="2016" name="Genome Biol. Evol.">
        <title>Divergent and convergent evolution of fungal pathogenicity.</title>
        <authorList>
            <person name="Shang Y."/>
            <person name="Xiao G."/>
            <person name="Zheng P."/>
            <person name="Cen K."/>
            <person name="Zhan S."/>
            <person name="Wang C."/>
        </authorList>
    </citation>
    <scope>NUCLEOTIDE SEQUENCE [LARGE SCALE GENOMIC DNA]</scope>
    <source>
        <strain evidence="7 8">RCEF 264</strain>
    </source>
</reference>
<keyword evidence="5" id="KW-0539">Nucleus</keyword>
<dbReference type="AlphaFoldDB" id="A0A162ICM6"/>
<keyword evidence="6" id="KW-0812">Transmembrane</keyword>
<dbReference type="PANTHER" id="PTHR31845:SF19">
    <property type="entry name" value="TRANSCRIPTION FACTOR DOMAIN-CONTAINING PROTEIN"/>
    <property type="match status" value="1"/>
</dbReference>
<name>A0A162ICM6_9HYPO</name>
<sequence length="398" mass="44672">MATELNLHHAYYEAFCVPETSEETRKDCLEKVRLWYLLYVLDHQSSVTYGRPPVMAELRPTRDFEMLLESPWCTFADRALMAQVTGLAILTRAFDTFGLQPKRTMEADDASVINHMRFTEDAQAWRDHWMKLRDLNPAGADYLSKDVELHHHFSSLVLNSLVLRGRPLHTIHELPAILRPLALKAVQAAHSILKHFIDDPRYPEGMVGTPLYPLSMIAFAVVFLMKMSRRWNAIGITIDAAHQTIPLVEAIIRMLQGCKAGASHMVFSMANGFERMLRNSTKNHTVNKVLQTSTTDRTQRGVDKNGSGFMTTGDNPLYTDGIQANNPYNNLNAQSLGPHGDPNVASDCSFTADPQATYVNWDSQDEELWAMGMGYDLLAPGGQGPCGSDFSFPTYETM</sequence>
<comment type="subcellular location">
    <subcellularLocation>
        <location evidence="1">Nucleus</location>
    </subcellularLocation>
</comment>
<gene>
    <name evidence="7" type="ORF">SPI_08310</name>
</gene>
<keyword evidence="6" id="KW-0472">Membrane</keyword>
<feature type="transmembrane region" description="Helical" evidence="6">
    <location>
        <begin position="205"/>
        <end position="225"/>
    </location>
</feature>
<evidence type="ECO:0000256" key="3">
    <source>
        <dbReference type="ARBA" id="ARBA00023125"/>
    </source>
</evidence>
<evidence type="ECO:0000313" key="8">
    <source>
        <dbReference type="Proteomes" id="UP000076874"/>
    </source>
</evidence>
<evidence type="ECO:0000313" key="7">
    <source>
        <dbReference type="EMBL" id="OAA55215.1"/>
    </source>
</evidence>
<evidence type="ECO:0000256" key="4">
    <source>
        <dbReference type="ARBA" id="ARBA00023163"/>
    </source>
</evidence>
<keyword evidence="4" id="KW-0804">Transcription</keyword>
<accession>A0A162ICM6</accession>
<dbReference type="InterPro" id="IPR051089">
    <property type="entry name" value="prtT"/>
</dbReference>
<keyword evidence="8" id="KW-1185">Reference proteome</keyword>
<dbReference type="GO" id="GO:0000981">
    <property type="term" value="F:DNA-binding transcription factor activity, RNA polymerase II-specific"/>
    <property type="evidence" value="ECO:0007669"/>
    <property type="project" value="TreeGrafter"/>
</dbReference>
<dbReference type="GO" id="GO:0005634">
    <property type="term" value="C:nucleus"/>
    <property type="evidence" value="ECO:0007669"/>
    <property type="project" value="UniProtKB-SubCell"/>
</dbReference>
<dbReference type="GO" id="GO:0000976">
    <property type="term" value="F:transcription cis-regulatory region binding"/>
    <property type="evidence" value="ECO:0007669"/>
    <property type="project" value="TreeGrafter"/>
</dbReference>
<keyword evidence="2" id="KW-0805">Transcription regulation</keyword>
<dbReference type="CDD" id="cd12148">
    <property type="entry name" value="fungal_TF_MHR"/>
    <property type="match status" value="1"/>
</dbReference>
<dbReference type="OrthoDB" id="4060227at2759"/>
<evidence type="ECO:0000256" key="1">
    <source>
        <dbReference type="ARBA" id="ARBA00004123"/>
    </source>
</evidence>
<comment type="caution">
    <text evidence="7">The sequence shown here is derived from an EMBL/GenBank/DDBJ whole genome shotgun (WGS) entry which is preliminary data.</text>
</comment>
<dbReference type="Proteomes" id="UP000076874">
    <property type="component" value="Unassembled WGS sequence"/>
</dbReference>
<evidence type="ECO:0000256" key="5">
    <source>
        <dbReference type="ARBA" id="ARBA00023242"/>
    </source>
</evidence>
<protein>
    <recommendedName>
        <fullName evidence="9">Transcription factor</fullName>
    </recommendedName>
</protein>
<dbReference type="EMBL" id="AZHD01000020">
    <property type="protein sequence ID" value="OAA55215.1"/>
    <property type="molecule type" value="Genomic_DNA"/>
</dbReference>
<evidence type="ECO:0008006" key="9">
    <source>
        <dbReference type="Google" id="ProtNLM"/>
    </source>
</evidence>
<evidence type="ECO:0000256" key="2">
    <source>
        <dbReference type="ARBA" id="ARBA00023015"/>
    </source>
</evidence>
<evidence type="ECO:0000256" key="6">
    <source>
        <dbReference type="SAM" id="Phobius"/>
    </source>
</evidence>
<keyword evidence="6" id="KW-1133">Transmembrane helix</keyword>
<organism evidence="7 8">
    <name type="scientific">Niveomyces insectorum RCEF 264</name>
    <dbReference type="NCBI Taxonomy" id="1081102"/>
    <lineage>
        <taxon>Eukaryota</taxon>
        <taxon>Fungi</taxon>
        <taxon>Dikarya</taxon>
        <taxon>Ascomycota</taxon>
        <taxon>Pezizomycotina</taxon>
        <taxon>Sordariomycetes</taxon>
        <taxon>Hypocreomycetidae</taxon>
        <taxon>Hypocreales</taxon>
        <taxon>Cordycipitaceae</taxon>
        <taxon>Niveomyces</taxon>
    </lineage>
</organism>
<proteinExistence type="predicted"/>